<evidence type="ECO:0000259" key="14">
    <source>
        <dbReference type="Pfam" id="PF08264"/>
    </source>
</evidence>
<comment type="caution">
    <text evidence="16">The sequence shown here is derived from an EMBL/GenBank/DDBJ whole genome shotgun (WGS) entry which is preliminary data.</text>
</comment>
<dbReference type="InterPro" id="IPR014729">
    <property type="entry name" value="Rossmann-like_a/b/a_fold"/>
</dbReference>
<comment type="catalytic activity">
    <reaction evidence="10 12">
        <text>tRNA(Val) + L-valine + ATP = L-valyl-tRNA(Val) + AMP + diphosphate</text>
        <dbReference type="Rhea" id="RHEA:10704"/>
        <dbReference type="Rhea" id="RHEA-COMP:9672"/>
        <dbReference type="Rhea" id="RHEA-COMP:9708"/>
        <dbReference type="ChEBI" id="CHEBI:30616"/>
        <dbReference type="ChEBI" id="CHEBI:33019"/>
        <dbReference type="ChEBI" id="CHEBI:57762"/>
        <dbReference type="ChEBI" id="CHEBI:78442"/>
        <dbReference type="ChEBI" id="CHEBI:78537"/>
        <dbReference type="ChEBI" id="CHEBI:456215"/>
        <dbReference type="EC" id="6.1.1.9"/>
    </reaction>
</comment>
<dbReference type="Gene3D" id="1.10.730.10">
    <property type="entry name" value="Isoleucyl-tRNA Synthetase, Domain 1"/>
    <property type="match status" value="1"/>
</dbReference>
<dbReference type="GO" id="GO:0005524">
    <property type="term" value="F:ATP binding"/>
    <property type="evidence" value="ECO:0007669"/>
    <property type="project" value="UniProtKB-UniRule"/>
</dbReference>
<dbReference type="AlphaFoldDB" id="A0AA92C4P2"/>
<dbReference type="InterPro" id="IPR033705">
    <property type="entry name" value="Anticodon_Ia_Val"/>
</dbReference>
<evidence type="ECO:0000256" key="10">
    <source>
        <dbReference type="ARBA" id="ARBA00047552"/>
    </source>
</evidence>
<evidence type="ECO:0000313" key="16">
    <source>
        <dbReference type="EMBL" id="PVE55402.1"/>
    </source>
</evidence>
<feature type="domain" description="Aminoacyl-tRNA synthetase class Ia" evidence="13">
    <location>
        <begin position="15"/>
        <end position="659"/>
    </location>
</feature>
<keyword evidence="5 12" id="KW-0547">Nucleotide-binding</keyword>
<accession>A0AA92C4P2</accession>
<evidence type="ECO:0000256" key="7">
    <source>
        <dbReference type="ARBA" id="ARBA00022917"/>
    </source>
</evidence>
<dbReference type="InterPro" id="IPR019499">
    <property type="entry name" value="Val-tRNA_synth_tRNA-bd"/>
</dbReference>
<organism evidence="16 17">
    <name type="scientific">Rhizobium rhizogenes</name>
    <name type="common">Agrobacterium rhizogenes</name>
    <dbReference type="NCBI Taxonomy" id="359"/>
    <lineage>
        <taxon>Bacteria</taxon>
        <taxon>Pseudomonadati</taxon>
        <taxon>Pseudomonadota</taxon>
        <taxon>Alphaproteobacteria</taxon>
        <taxon>Hyphomicrobiales</taxon>
        <taxon>Rhizobiaceae</taxon>
        <taxon>Rhizobium/Agrobacterium group</taxon>
        <taxon>Rhizobium</taxon>
    </lineage>
</organism>
<feature type="short sequence motif" description="'KMSKS' region" evidence="12">
    <location>
        <begin position="619"/>
        <end position="623"/>
    </location>
</feature>
<evidence type="ECO:0000256" key="11">
    <source>
        <dbReference type="ARBA" id="ARBA00060830"/>
    </source>
</evidence>
<dbReference type="InterPro" id="IPR002303">
    <property type="entry name" value="Valyl-tRNA_ligase"/>
</dbReference>
<comment type="domain">
    <text evidence="12">The C-terminal coiled-coil domain is crucial for aminoacylation activity.</text>
</comment>
<keyword evidence="9 12" id="KW-0030">Aminoacyl-tRNA synthetase</keyword>
<dbReference type="SUPFAM" id="SSF52374">
    <property type="entry name" value="Nucleotidylyl transferase"/>
    <property type="match status" value="1"/>
</dbReference>
<dbReference type="Pfam" id="PF08264">
    <property type="entry name" value="Anticodon_1"/>
    <property type="match status" value="1"/>
</dbReference>
<feature type="binding site" evidence="12">
    <location>
        <position position="622"/>
    </location>
    <ligand>
        <name>ATP</name>
        <dbReference type="ChEBI" id="CHEBI:30616"/>
    </ligand>
</feature>
<dbReference type="SUPFAM" id="SSF47323">
    <property type="entry name" value="Anticodon-binding domain of a subclass of class I aminoacyl-tRNA synthetases"/>
    <property type="match status" value="1"/>
</dbReference>
<dbReference type="SUPFAM" id="SSF50677">
    <property type="entry name" value="ValRS/IleRS/LeuRS editing domain"/>
    <property type="match status" value="1"/>
</dbReference>
<dbReference type="NCBIfam" id="TIGR00422">
    <property type="entry name" value="valS"/>
    <property type="match status" value="1"/>
</dbReference>
<dbReference type="Proteomes" id="UP000244335">
    <property type="component" value="Unassembled WGS sequence"/>
</dbReference>
<dbReference type="FunFam" id="3.40.50.620:FF:000032">
    <property type="entry name" value="Valine--tRNA ligase"/>
    <property type="match status" value="1"/>
</dbReference>
<dbReference type="GO" id="GO:0005829">
    <property type="term" value="C:cytosol"/>
    <property type="evidence" value="ECO:0007669"/>
    <property type="project" value="TreeGrafter"/>
</dbReference>
<keyword evidence="4 12" id="KW-0436">Ligase</keyword>
<dbReference type="CDD" id="cd07962">
    <property type="entry name" value="Anticodon_Ia_Val"/>
    <property type="match status" value="1"/>
</dbReference>
<dbReference type="PANTHER" id="PTHR11946">
    <property type="entry name" value="VALYL-TRNA SYNTHETASES"/>
    <property type="match status" value="1"/>
</dbReference>
<dbReference type="SUPFAM" id="SSF46589">
    <property type="entry name" value="tRNA-binding arm"/>
    <property type="match status" value="1"/>
</dbReference>
<dbReference type="PRINTS" id="PR00986">
    <property type="entry name" value="TRNASYNTHVAL"/>
</dbReference>
<dbReference type="GO" id="GO:0006438">
    <property type="term" value="P:valyl-tRNA aminoacylation"/>
    <property type="evidence" value="ECO:0007669"/>
    <property type="project" value="UniProtKB-UniRule"/>
</dbReference>
<evidence type="ECO:0000259" key="13">
    <source>
        <dbReference type="Pfam" id="PF00133"/>
    </source>
</evidence>
<dbReference type="GO" id="GO:0002161">
    <property type="term" value="F:aminoacyl-tRNA deacylase activity"/>
    <property type="evidence" value="ECO:0007669"/>
    <property type="project" value="InterPro"/>
</dbReference>
<protein>
    <recommendedName>
        <fullName evidence="12">Valine--tRNA ligase</fullName>
        <ecNumber evidence="12">6.1.1.9</ecNumber>
    </recommendedName>
    <alternativeName>
        <fullName evidence="12">Valyl-tRNA synthetase</fullName>
        <shortName evidence="12">ValRS</shortName>
    </alternativeName>
</protein>
<dbReference type="InterPro" id="IPR013155">
    <property type="entry name" value="M/V/L/I-tRNA-synth_anticd-bd"/>
</dbReference>
<evidence type="ECO:0000256" key="4">
    <source>
        <dbReference type="ARBA" id="ARBA00022598"/>
    </source>
</evidence>
<dbReference type="Pfam" id="PF00133">
    <property type="entry name" value="tRNA-synt_1"/>
    <property type="match status" value="1"/>
</dbReference>
<sequence length="975" mass="109859">MLDKTYDSASVEPKIAKAWDEADAFRAGANAKPGAETFTIVIPPPNVTGSLHMGHALNNTLQDILVRFERMRGKDVLWQPGMDHAGIATQMVVERKLMENQLPGRRAMGREAFIDKVWEWKAESGGLIFNQLKRLGASCDWSRERFTMDEGLSKAVLEVFVTLYKQDLIYRGKRLVNWDPHFETAISDIEVENREADGHMWHFKYPLAGGETYTYVEKDADGNIVFQEERDYIAIATTRPETMLGDGAVAVHPSDERYAPIIGKLCEIPVGPKESRRLIPIITDEYPDPTFGSGAVKITGAHDFNDYQVARRNNIPLYRLMDTQAQMRDDGEPYARCAELAGEITRSGKLPSEADVDAINLVPDEYRGLDRYEARKRVVAAINADGLAVTVKDAEGNDVPCVENKKIMQPFGDRSNVVIEPMLTDQWFVDAKTLAEPAMESVREGRTNFVPKNWDKTYFEWMENIQPWCISRQLWWGHQIPAWYGPDGQVFVEKTEEEALDAAVQHYLAHEGPWKAWVQEKLENFKPGEILTRDEDVLDTWFSSALWPFSTLGWPDKTPELARYYPTNVLVTGFDIIFFWVARMMMMGLHFMKDDAGHAVEPFNTVYVHALVRDKNGQKMSKSKGNVIDPLELIDQYGADALRFTLAIMAAQGRDVKLDPARIAGYRNFGTKLWNATRFAEMNGVKRDPHFLPEAATQTINRWILTELANTAKEVTASIENYRFNDASSTLYRFVWNQFCDWYLELLKPVFNGEDEAAKAEAQACAAYVLEEIYKLLHPFMPFMTEELWAHTAGEGASRDQLLCHADWPAPEFTDEAAAAEINWLIDLVSGIRSTRAEMNVPPGATAPLVVVAANPTTEMRLDRHSAAIRRLARADEILAADTAPKGSAQIVVGEATVCIPLGNLIDVSAERSRLEKAIGKSETELERIDKKLSNEKFVANADPEVVAADRDRKAELELQIKSLKIALQRVNEAG</sequence>
<comment type="subunit">
    <text evidence="2 12">Monomer.</text>
</comment>
<evidence type="ECO:0000256" key="2">
    <source>
        <dbReference type="ARBA" id="ARBA00011245"/>
    </source>
</evidence>
<feature type="short sequence motif" description="'HIGH' region" evidence="12">
    <location>
        <begin position="45"/>
        <end position="55"/>
    </location>
</feature>
<dbReference type="InterPro" id="IPR002300">
    <property type="entry name" value="aa-tRNA-synth_Ia"/>
</dbReference>
<dbReference type="EC" id="6.1.1.9" evidence="12"/>
<comment type="domain">
    <text evidence="12">ValRS has two distinct active sites: one for aminoacylation and one for editing. The misactivated threonine is translocated from the active site to the editing site.</text>
</comment>
<evidence type="ECO:0000256" key="1">
    <source>
        <dbReference type="ARBA" id="ARBA00004496"/>
    </source>
</evidence>
<dbReference type="PANTHER" id="PTHR11946:SF93">
    <property type="entry name" value="VALINE--TRNA LIGASE, CHLOROPLASTIC_MITOCHONDRIAL 2"/>
    <property type="match status" value="1"/>
</dbReference>
<dbReference type="InterPro" id="IPR001412">
    <property type="entry name" value="aa-tRNA-synth_I_CS"/>
</dbReference>
<evidence type="ECO:0000256" key="12">
    <source>
        <dbReference type="HAMAP-Rule" id="MF_02004"/>
    </source>
</evidence>
<keyword evidence="3 12" id="KW-0963">Cytoplasm</keyword>
<evidence type="ECO:0000256" key="6">
    <source>
        <dbReference type="ARBA" id="ARBA00022840"/>
    </source>
</evidence>
<evidence type="ECO:0000313" key="17">
    <source>
        <dbReference type="Proteomes" id="UP000244335"/>
    </source>
</evidence>
<dbReference type="Gene3D" id="3.40.50.620">
    <property type="entry name" value="HUPs"/>
    <property type="match status" value="2"/>
</dbReference>
<keyword evidence="7 12" id="KW-0648">Protein biosynthesis</keyword>
<feature type="domain" description="Valyl-tRNA synthetase tRNA-binding arm" evidence="15">
    <location>
        <begin position="907"/>
        <end position="970"/>
    </location>
</feature>
<dbReference type="EMBL" id="QDFR01000002">
    <property type="protein sequence ID" value="PVE55402.1"/>
    <property type="molecule type" value="Genomic_DNA"/>
</dbReference>
<dbReference type="InterPro" id="IPR037118">
    <property type="entry name" value="Val-tRNA_synth_C_sf"/>
</dbReference>
<evidence type="ECO:0000256" key="8">
    <source>
        <dbReference type="ARBA" id="ARBA00023054"/>
    </source>
</evidence>
<dbReference type="InterPro" id="IPR009080">
    <property type="entry name" value="tRNAsynth_Ia_anticodon-bd"/>
</dbReference>
<feature type="domain" description="Methionyl/Valyl/Leucyl/Isoleucyl-tRNA synthetase anticodon-binding" evidence="14">
    <location>
        <begin position="701"/>
        <end position="848"/>
    </location>
</feature>
<dbReference type="CDD" id="cd00817">
    <property type="entry name" value="ValRS_core"/>
    <property type="match status" value="1"/>
</dbReference>
<keyword evidence="6 12" id="KW-0067">ATP-binding</keyword>
<dbReference type="RefSeq" id="WP_116493467.1">
    <property type="nucleotide sequence ID" value="NZ_QDFR01000002.1"/>
</dbReference>
<keyword evidence="8 12" id="KW-0175">Coiled coil</keyword>
<proteinExistence type="inferred from homology"/>
<dbReference type="Gene3D" id="3.90.740.10">
    <property type="entry name" value="Valyl/Leucyl/Isoleucyl-tRNA synthetase, editing domain"/>
    <property type="match status" value="1"/>
</dbReference>
<reference evidence="16 17" key="1">
    <citation type="submission" date="2018-04" db="EMBL/GenBank/DDBJ databases">
        <authorList>
            <person name="Hagen T."/>
        </authorList>
    </citation>
    <scope>NUCLEOTIDE SEQUENCE [LARGE SCALE GENOMIC DNA]</scope>
    <source>
        <strain evidence="16 17">TPD7009</strain>
    </source>
</reference>
<dbReference type="GO" id="GO:0004832">
    <property type="term" value="F:valine-tRNA ligase activity"/>
    <property type="evidence" value="ECO:0007669"/>
    <property type="project" value="UniProtKB-UniRule"/>
</dbReference>
<evidence type="ECO:0000259" key="15">
    <source>
        <dbReference type="Pfam" id="PF10458"/>
    </source>
</evidence>
<feature type="coiled-coil region" evidence="12">
    <location>
        <begin position="912"/>
        <end position="974"/>
    </location>
</feature>
<dbReference type="Gene3D" id="1.10.287.380">
    <property type="entry name" value="Valyl-tRNA synthetase, C-terminal domain"/>
    <property type="match status" value="1"/>
</dbReference>
<comment type="function">
    <text evidence="12">Catalyzes the attachment of valine to tRNA(Val). As ValRS can inadvertently accommodate and process structurally similar amino acids such as threonine, to avoid such errors, it has a 'posttransfer' editing activity that hydrolyzes mischarged Thr-tRNA(Val) in a tRNA-dependent manner.</text>
</comment>
<comment type="similarity">
    <text evidence="11 12">Belongs to the class-I aminoacyl-tRNA synthetase family. ValS type 1 subfamily.</text>
</comment>
<evidence type="ECO:0000256" key="3">
    <source>
        <dbReference type="ARBA" id="ARBA00022490"/>
    </source>
</evidence>
<dbReference type="FunFam" id="1.10.287.380:FF:000001">
    <property type="entry name" value="Valine--tRNA ligase"/>
    <property type="match status" value="1"/>
</dbReference>
<evidence type="ECO:0000256" key="9">
    <source>
        <dbReference type="ARBA" id="ARBA00023146"/>
    </source>
</evidence>
<dbReference type="InterPro" id="IPR010978">
    <property type="entry name" value="tRNA-bd_arm"/>
</dbReference>
<dbReference type="Pfam" id="PF10458">
    <property type="entry name" value="Val_tRNA-synt_C"/>
    <property type="match status" value="1"/>
</dbReference>
<name>A0AA92C4P2_RHIRH</name>
<comment type="subcellular location">
    <subcellularLocation>
        <location evidence="1 12">Cytoplasm</location>
    </subcellularLocation>
</comment>
<dbReference type="InterPro" id="IPR009008">
    <property type="entry name" value="Val/Leu/Ile-tRNA-synth_edit"/>
</dbReference>
<dbReference type="PROSITE" id="PS00178">
    <property type="entry name" value="AA_TRNA_LIGASE_I"/>
    <property type="match status" value="1"/>
</dbReference>
<evidence type="ECO:0000256" key="5">
    <source>
        <dbReference type="ARBA" id="ARBA00022741"/>
    </source>
</evidence>
<dbReference type="HAMAP" id="MF_02004">
    <property type="entry name" value="Val_tRNA_synth_type1"/>
    <property type="match status" value="1"/>
</dbReference>
<gene>
    <name evidence="12" type="primary">valS</name>
    <name evidence="16" type="ORF">DC430_09420</name>
</gene>
<dbReference type="NCBIfam" id="NF004349">
    <property type="entry name" value="PRK05729.1"/>
    <property type="match status" value="1"/>
</dbReference>